<evidence type="ECO:0000313" key="1">
    <source>
        <dbReference type="EMBL" id="SDG66780.1"/>
    </source>
</evidence>
<dbReference type="Gene3D" id="1.10.150.240">
    <property type="entry name" value="Putative phosphatase, domain 2"/>
    <property type="match status" value="1"/>
</dbReference>
<dbReference type="Gene3D" id="3.40.50.1000">
    <property type="entry name" value="HAD superfamily/HAD-like"/>
    <property type="match status" value="1"/>
</dbReference>
<sequence length="215" mass="24408">MKTAAVKNYSNLVFDLGAVLIDWNPRYLYNKIFATAAETDFFLANICTSAWNEEQDAGRSLQEATEMLVSEFPKFEAEIRAYYGRWKEMLGGPIQETVDILQELKESNQYKLYALTNWSNETFPLALLNYPFLQWFDGIVVSGREKIRKPDPAFYNLLLERYELDASASLFIDDNERNIRGAAACGIDGVHFTSAAQLKAILGEKSILPISLLHS</sequence>
<dbReference type="STRING" id="104663.SAMN04488121_105425"/>
<dbReference type="AlphaFoldDB" id="A0A1G7W6I5"/>
<dbReference type="RefSeq" id="WP_089835064.1">
    <property type="nucleotide sequence ID" value="NZ_FNBN01000005.1"/>
</dbReference>
<dbReference type="Pfam" id="PF13419">
    <property type="entry name" value="HAD_2"/>
    <property type="match status" value="1"/>
</dbReference>
<dbReference type="SFLD" id="SFLDG01129">
    <property type="entry name" value="C1.5:_HAD__Beta-PGM__Phosphata"/>
    <property type="match status" value="1"/>
</dbReference>
<dbReference type="PANTHER" id="PTHR43611">
    <property type="entry name" value="ALPHA-D-GLUCOSE 1-PHOSPHATE PHOSPHATASE"/>
    <property type="match status" value="1"/>
</dbReference>
<dbReference type="SUPFAM" id="SSF56784">
    <property type="entry name" value="HAD-like"/>
    <property type="match status" value="1"/>
</dbReference>
<dbReference type="InterPro" id="IPR041492">
    <property type="entry name" value="HAD_2"/>
</dbReference>
<proteinExistence type="predicted"/>
<dbReference type="InterPro" id="IPR006439">
    <property type="entry name" value="HAD-SF_hydro_IA"/>
</dbReference>
<protein>
    <submittedName>
        <fullName evidence="1">2-haloacid dehalogenase</fullName>
    </submittedName>
</protein>
<dbReference type="OrthoDB" id="9797415at2"/>
<dbReference type="InterPro" id="IPR023214">
    <property type="entry name" value="HAD_sf"/>
</dbReference>
<dbReference type="InterPro" id="IPR036412">
    <property type="entry name" value="HAD-like_sf"/>
</dbReference>
<dbReference type="SFLD" id="SFLDS00003">
    <property type="entry name" value="Haloacid_Dehalogenase"/>
    <property type="match status" value="1"/>
</dbReference>
<accession>A0A1G7W6I5</accession>
<reference evidence="1 2" key="1">
    <citation type="submission" date="2016-10" db="EMBL/GenBank/DDBJ databases">
        <authorList>
            <person name="de Groot N.N."/>
        </authorList>
    </citation>
    <scope>NUCLEOTIDE SEQUENCE [LARGE SCALE GENOMIC DNA]</scope>
    <source>
        <strain evidence="1 2">DSM 527</strain>
    </source>
</reference>
<dbReference type="Proteomes" id="UP000199045">
    <property type="component" value="Unassembled WGS sequence"/>
</dbReference>
<dbReference type="PANTHER" id="PTHR43611:SF3">
    <property type="entry name" value="FLAVIN MONONUCLEOTIDE HYDROLASE 1, CHLOROPLATIC"/>
    <property type="match status" value="1"/>
</dbReference>
<organism evidence="1 2">
    <name type="scientific">Chitinophaga filiformis</name>
    <name type="common">Myxococcus filiformis</name>
    <name type="synonym">Flexibacter filiformis</name>
    <dbReference type="NCBI Taxonomy" id="104663"/>
    <lineage>
        <taxon>Bacteria</taxon>
        <taxon>Pseudomonadati</taxon>
        <taxon>Bacteroidota</taxon>
        <taxon>Chitinophagia</taxon>
        <taxon>Chitinophagales</taxon>
        <taxon>Chitinophagaceae</taxon>
        <taxon>Chitinophaga</taxon>
    </lineage>
</organism>
<dbReference type="NCBIfam" id="TIGR01509">
    <property type="entry name" value="HAD-SF-IA-v3"/>
    <property type="match status" value="1"/>
</dbReference>
<dbReference type="EMBL" id="FNBN01000005">
    <property type="protein sequence ID" value="SDG66780.1"/>
    <property type="molecule type" value="Genomic_DNA"/>
</dbReference>
<gene>
    <name evidence="1" type="ORF">SAMN04488121_105425</name>
</gene>
<evidence type="ECO:0000313" key="2">
    <source>
        <dbReference type="Proteomes" id="UP000199045"/>
    </source>
</evidence>
<dbReference type="CDD" id="cd02603">
    <property type="entry name" value="HAD_sEH-N_like"/>
    <property type="match status" value="1"/>
</dbReference>
<name>A0A1G7W6I5_CHIFI</name>
<dbReference type="InterPro" id="IPR023198">
    <property type="entry name" value="PGP-like_dom2"/>
</dbReference>